<feature type="coiled-coil region" evidence="4">
    <location>
        <begin position="210"/>
        <end position="356"/>
    </location>
</feature>
<dbReference type="InterPro" id="IPR003108">
    <property type="entry name" value="GAR_dom"/>
</dbReference>
<dbReference type="GO" id="GO:0008017">
    <property type="term" value="F:microtubule binding"/>
    <property type="evidence" value="ECO:0007669"/>
    <property type="project" value="InterPro"/>
</dbReference>
<comment type="subcellular location">
    <subcellularLocation>
        <location evidence="1">Cytoplasm</location>
        <location evidence="1">Cytoskeleton</location>
    </subcellularLocation>
</comment>
<dbReference type="GO" id="GO:0005856">
    <property type="term" value="C:cytoskeleton"/>
    <property type="evidence" value="ECO:0007669"/>
    <property type="project" value="UniProtKB-SubCell"/>
</dbReference>
<evidence type="ECO:0000256" key="4">
    <source>
        <dbReference type="SAM" id="Coils"/>
    </source>
</evidence>
<proteinExistence type="predicted"/>
<evidence type="ECO:0000256" key="5">
    <source>
        <dbReference type="SAM" id="MobiDB-lite"/>
    </source>
</evidence>
<keyword evidence="4" id="KW-0175">Coiled coil</keyword>
<feature type="domain" description="GAR" evidence="6">
    <location>
        <begin position="551"/>
        <end position="621"/>
    </location>
</feature>
<keyword evidence="2" id="KW-0963">Cytoplasm</keyword>
<dbReference type="SUPFAM" id="SSF143575">
    <property type="entry name" value="GAS2 domain-like"/>
    <property type="match status" value="1"/>
</dbReference>
<evidence type="ECO:0000259" key="6">
    <source>
        <dbReference type="PROSITE" id="PS51460"/>
    </source>
</evidence>
<protein>
    <recommendedName>
        <fullName evidence="6">GAR domain-containing protein</fullName>
    </recommendedName>
</protein>
<comment type="caution">
    <text evidence="7">The sequence shown here is derived from an EMBL/GenBank/DDBJ whole genome shotgun (WGS) entry which is preliminary data.</text>
</comment>
<evidence type="ECO:0000256" key="3">
    <source>
        <dbReference type="ARBA" id="ARBA00023212"/>
    </source>
</evidence>
<evidence type="ECO:0000313" key="7">
    <source>
        <dbReference type="EMBL" id="OMJ72874.1"/>
    </source>
</evidence>
<dbReference type="OrthoDB" id="298720at2759"/>
<gene>
    <name evidence="7" type="ORF">SteCoe_28564</name>
</gene>
<keyword evidence="8" id="KW-1185">Reference proteome</keyword>
<evidence type="ECO:0000313" key="8">
    <source>
        <dbReference type="Proteomes" id="UP000187209"/>
    </source>
</evidence>
<dbReference type="EMBL" id="MPUH01000866">
    <property type="protein sequence ID" value="OMJ72874.1"/>
    <property type="molecule type" value="Genomic_DNA"/>
</dbReference>
<feature type="coiled-coil region" evidence="4">
    <location>
        <begin position="416"/>
        <end position="464"/>
    </location>
</feature>
<reference evidence="7 8" key="1">
    <citation type="submission" date="2016-11" db="EMBL/GenBank/DDBJ databases">
        <title>The macronuclear genome of Stentor coeruleus: a giant cell with tiny introns.</title>
        <authorList>
            <person name="Slabodnick M."/>
            <person name="Ruby J.G."/>
            <person name="Reiff S.B."/>
            <person name="Swart E.C."/>
            <person name="Gosai S."/>
            <person name="Prabakaran S."/>
            <person name="Witkowska E."/>
            <person name="Larue G.E."/>
            <person name="Fisher S."/>
            <person name="Freeman R.M."/>
            <person name="Gunawardena J."/>
            <person name="Chu W."/>
            <person name="Stover N.A."/>
            <person name="Gregory B.D."/>
            <person name="Nowacki M."/>
            <person name="Derisi J."/>
            <person name="Roy S.W."/>
            <person name="Marshall W.F."/>
            <person name="Sood P."/>
        </authorList>
    </citation>
    <scope>NUCLEOTIDE SEQUENCE [LARGE SCALE GENOMIC DNA]</scope>
    <source>
        <strain evidence="7">WM001</strain>
    </source>
</reference>
<keyword evidence="3" id="KW-0206">Cytoskeleton</keyword>
<feature type="region of interest" description="Disordered" evidence="5">
    <location>
        <begin position="681"/>
        <end position="719"/>
    </location>
</feature>
<organism evidence="7 8">
    <name type="scientific">Stentor coeruleus</name>
    <dbReference type="NCBI Taxonomy" id="5963"/>
    <lineage>
        <taxon>Eukaryota</taxon>
        <taxon>Sar</taxon>
        <taxon>Alveolata</taxon>
        <taxon>Ciliophora</taxon>
        <taxon>Postciliodesmatophora</taxon>
        <taxon>Heterotrichea</taxon>
        <taxon>Heterotrichida</taxon>
        <taxon>Stentoridae</taxon>
        <taxon>Stentor</taxon>
    </lineage>
</organism>
<dbReference type="PROSITE" id="PS51460">
    <property type="entry name" value="GAR"/>
    <property type="match status" value="1"/>
</dbReference>
<dbReference type="AlphaFoldDB" id="A0A1R2B7V4"/>
<accession>A0A1R2B7V4</accession>
<evidence type="ECO:0000256" key="2">
    <source>
        <dbReference type="ARBA" id="ARBA00022490"/>
    </source>
</evidence>
<dbReference type="InterPro" id="IPR036534">
    <property type="entry name" value="GAR_dom_sf"/>
</dbReference>
<evidence type="ECO:0000256" key="1">
    <source>
        <dbReference type="ARBA" id="ARBA00004245"/>
    </source>
</evidence>
<dbReference type="Proteomes" id="UP000187209">
    <property type="component" value="Unassembled WGS sequence"/>
</dbReference>
<sequence length="719" mass="82810">MECPLYIQLLVEEVKIQSHDLSSTKLNLKIDNITKVYQYPYRDIFFQVENKYCQPEIKISFIGQKLIAEGSYQITNYKVSEKFRVQLIGNKDAIGYAIITLNLLEHLNKEICRHCSMATDILAHSSKSAKKLAKIEYRLAEKDLGLEISLKFLENKDRIENQDLKYLKSLLLGAHEKIKAQELYQSISNSSHLSSNKTSNTIILDYPKIITTLEQEISNQNKTIDSMHNENKNYIDLYLKEKSKNKTIMEELEAIKLENNVLKGEMIKIRANRRKSSCVDSTLEDVVLCKKQAEQELAKLRELYQKSIEEFTNVNKSYEETINKLGQEKDSLENSREKLLSQVKELRIQNDSLVSQTLVLKSEISEKDAKIQVIESFNKQSLAENLIKESITSLYQKIEGDKQRFNEFSILTRKDKKDFLDKTSQQSDELKKLKEKLESSESNLRQSQLKIDDLNVKLNTMKQKVYVNRIDLDISGEMREAKSQAAELETTVNKLLDFTLKYLIDLSAKYLFQQRLISKMFKYLTDKDCEICLLRNKILQEQGGISIYTPEKNDNIDIAMADYINTRPSFLEVGFLRVDQGVYLFGTKIVKVKLQNNRLIMCMGGGFMSIDEFISIFTPQELEKLAERKRFDLTTEMKLMVNDSLSFVSSEGASSQADSSIKKIRIGGTLMDRLKNDLATSSPQFGVSRENSRNSLSSPLAFHQTKKSTARRPSFINKN</sequence>
<name>A0A1R2B7V4_9CILI</name>